<name>A0A1Y1UXP6_9FUNG</name>
<accession>A0A1Y1UXP6</accession>
<dbReference type="OrthoDB" id="376826at2759"/>
<protein>
    <submittedName>
        <fullName evidence="2">Uncharacterized protein</fullName>
    </submittedName>
</protein>
<comment type="caution">
    <text evidence="2">The sequence shown here is derived from an EMBL/GenBank/DDBJ whole genome shotgun (WGS) entry which is preliminary data.</text>
</comment>
<organism evidence="2 3">
    <name type="scientific">Piromyces finnis</name>
    <dbReference type="NCBI Taxonomy" id="1754191"/>
    <lineage>
        <taxon>Eukaryota</taxon>
        <taxon>Fungi</taxon>
        <taxon>Fungi incertae sedis</taxon>
        <taxon>Chytridiomycota</taxon>
        <taxon>Chytridiomycota incertae sedis</taxon>
        <taxon>Neocallimastigomycetes</taxon>
        <taxon>Neocallimastigales</taxon>
        <taxon>Neocallimastigaceae</taxon>
        <taxon>Piromyces</taxon>
    </lineage>
</organism>
<evidence type="ECO:0000256" key="1">
    <source>
        <dbReference type="SAM" id="MobiDB-lite"/>
    </source>
</evidence>
<reference evidence="2 3" key="2">
    <citation type="submission" date="2016-08" db="EMBL/GenBank/DDBJ databases">
        <title>Pervasive Adenine N6-methylation of Active Genes in Fungi.</title>
        <authorList>
            <consortium name="DOE Joint Genome Institute"/>
            <person name="Mondo S.J."/>
            <person name="Dannebaum R.O."/>
            <person name="Kuo R.C."/>
            <person name="Labutti K."/>
            <person name="Haridas S."/>
            <person name="Kuo A."/>
            <person name="Salamov A."/>
            <person name="Ahrendt S.R."/>
            <person name="Lipzen A."/>
            <person name="Sullivan W."/>
            <person name="Andreopoulos W.B."/>
            <person name="Clum A."/>
            <person name="Lindquist E."/>
            <person name="Daum C."/>
            <person name="Ramamoorthy G.K."/>
            <person name="Gryganskyi A."/>
            <person name="Culley D."/>
            <person name="Magnuson J.K."/>
            <person name="James T.Y."/>
            <person name="O'Malley M.A."/>
            <person name="Stajich J.E."/>
            <person name="Spatafora J.W."/>
            <person name="Visel A."/>
            <person name="Grigoriev I.V."/>
        </authorList>
    </citation>
    <scope>NUCLEOTIDE SEQUENCE [LARGE SCALE GENOMIC DNA]</scope>
    <source>
        <strain evidence="3">finn</strain>
    </source>
</reference>
<feature type="region of interest" description="Disordered" evidence="1">
    <location>
        <begin position="367"/>
        <end position="387"/>
    </location>
</feature>
<proteinExistence type="predicted"/>
<reference evidence="2 3" key="1">
    <citation type="submission" date="2016-08" db="EMBL/GenBank/DDBJ databases">
        <title>Genomes of anaerobic fungi encode conserved fungal cellulosomes for biomass hydrolysis.</title>
        <authorList>
            <consortium name="DOE Joint Genome Institute"/>
            <person name="Haitjema C.H."/>
            <person name="Gilmore S.P."/>
            <person name="Henske J.K."/>
            <person name="Solomon K.V."/>
            <person name="De Groot R."/>
            <person name="Kuo A."/>
            <person name="Mondo S.J."/>
            <person name="Salamov A.A."/>
            <person name="Labutti K."/>
            <person name="Zhao Z."/>
            <person name="Chiniquy J."/>
            <person name="Barry K."/>
            <person name="Brewer H.M."/>
            <person name="Purvine S.O."/>
            <person name="Wright A.T."/>
            <person name="Boxma B."/>
            <person name="Van Alen T."/>
            <person name="Hackstein J.H."/>
            <person name="Baker S.E."/>
            <person name="Grigoriev I.V."/>
            <person name="O'Malley M.A."/>
        </authorList>
    </citation>
    <scope>NUCLEOTIDE SEQUENCE [LARGE SCALE GENOMIC DNA]</scope>
    <source>
        <strain evidence="3">finn</strain>
    </source>
</reference>
<gene>
    <name evidence="2" type="ORF">BCR36DRAFT_361730</name>
</gene>
<dbReference type="EMBL" id="MCFH01000057">
    <property type="protein sequence ID" value="ORX43000.1"/>
    <property type="molecule type" value="Genomic_DNA"/>
</dbReference>
<evidence type="ECO:0000313" key="2">
    <source>
        <dbReference type="EMBL" id="ORX43000.1"/>
    </source>
</evidence>
<feature type="compositionally biased region" description="Basic and acidic residues" evidence="1">
    <location>
        <begin position="159"/>
        <end position="187"/>
    </location>
</feature>
<feature type="region of interest" description="Disordered" evidence="1">
    <location>
        <begin position="1"/>
        <end position="43"/>
    </location>
</feature>
<feature type="region of interest" description="Disordered" evidence="1">
    <location>
        <begin position="159"/>
        <end position="194"/>
    </location>
</feature>
<dbReference type="AlphaFoldDB" id="A0A1Y1UXP6"/>
<evidence type="ECO:0000313" key="3">
    <source>
        <dbReference type="Proteomes" id="UP000193719"/>
    </source>
</evidence>
<sequence length="717" mass="81110">MKNKEEWETYYSDEEDYNENMKNLNIESNDNEKGKNVSENKTNQHEIIEQYDSESVVEEEQSFDESSITNYSIDYSMISDMNDFSFLNGQNLSLILNNTNAGNTLEDEINDAIDKEYLINPETSLIAKTFFNSNDETDLSSLLPEFIKNNKTIETVKPTEDKTETEINTEEKTEESSVEISEEKTENPELSSTEDINTESNTMFINRVSSFPIVQQSVQAIKSTTIGNFADKTLRRVASTRLPVISVPKLTNIPKMVGINKDSEEEKKEMADSHPNGITIEDMTKNIPGLATMNSIGCKTLDKLEENFPMINDPKLLEKILNRIEELKEIGENTAVVQSSLNSLQNVQNRLTRYNSVIVKKDHTNQLDKNTPSIKHRHSYSESSTTKVKAATTTIHNKHFMTTSTYQSTTTSTSKTAFETNNCCCCHCHCHEKHNTTNSINTQKVKMQQKKGFFSMLNKRRDEYPQQKPEKAKFFLRRSQKPIAFKEITSIRSNLQNNINSIPSMMYSHISNVLTTIEKKLLNSTELEKEIRTKIEHQQNSQDSIGDQSNFILNDISRISSDPNDIITPSSTESTSIITTTATTTSTITSTIITDRNSQSEASSLPPYQHYRMTSVSDSETEGTVYNPSVNSPAYTPSSSLSMINTSSVMVNSSKPIIEIKDNDPSQINININGDGAHVHDLYSFLEEVNKLLTIYLVTRKKTDQNDQDTSISLENQ</sequence>
<dbReference type="Proteomes" id="UP000193719">
    <property type="component" value="Unassembled WGS sequence"/>
</dbReference>
<keyword evidence="3" id="KW-1185">Reference proteome</keyword>
<feature type="compositionally biased region" description="Basic and acidic residues" evidence="1">
    <location>
        <begin position="30"/>
        <end position="43"/>
    </location>
</feature>